<comment type="caution">
    <text evidence="1">The sequence shown here is derived from an EMBL/GenBank/DDBJ whole genome shotgun (WGS) entry which is preliminary data.</text>
</comment>
<evidence type="ECO:0000313" key="2">
    <source>
        <dbReference type="Proteomes" id="UP000789920"/>
    </source>
</evidence>
<dbReference type="EMBL" id="CAJVQC010063601">
    <property type="protein sequence ID" value="CAG8803791.1"/>
    <property type="molecule type" value="Genomic_DNA"/>
</dbReference>
<reference evidence="1" key="1">
    <citation type="submission" date="2021-06" db="EMBL/GenBank/DDBJ databases">
        <authorList>
            <person name="Kallberg Y."/>
            <person name="Tangrot J."/>
            <person name="Rosling A."/>
        </authorList>
    </citation>
    <scope>NUCLEOTIDE SEQUENCE</scope>
    <source>
        <strain evidence="1">MA461A</strain>
    </source>
</reference>
<feature type="non-terminal residue" evidence="1">
    <location>
        <position position="237"/>
    </location>
</feature>
<evidence type="ECO:0000313" key="1">
    <source>
        <dbReference type="EMBL" id="CAG8803791.1"/>
    </source>
</evidence>
<organism evidence="1 2">
    <name type="scientific">Racocetra persica</name>
    <dbReference type="NCBI Taxonomy" id="160502"/>
    <lineage>
        <taxon>Eukaryota</taxon>
        <taxon>Fungi</taxon>
        <taxon>Fungi incertae sedis</taxon>
        <taxon>Mucoromycota</taxon>
        <taxon>Glomeromycotina</taxon>
        <taxon>Glomeromycetes</taxon>
        <taxon>Diversisporales</taxon>
        <taxon>Gigasporaceae</taxon>
        <taxon>Racocetra</taxon>
    </lineage>
</organism>
<proteinExistence type="predicted"/>
<dbReference type="Proteomes" id="UP000789920">
    <property type="component" value="Unassembled WGS sequence"/>
</dbReference>
<protein>
    <submittedName>
        <fullName evidence="1">552_t:CDS:1</fullName>
    </submittedName>
</protein>
<feature type="non-terminal residue" evidence="1">
    <location>
        <position position="1"/>
    </location>
</feature>
<accession>A0ACA9RRU4</accession>
<gene>
    <name evidence="1" type="ORF">RPERSI_LOCUS21591</name>
</gene>
<name>A0ACA9RRU4_9GLOM</name>
<sequence>QPITDSCMLTKILYIGQSNKSQLEHLFRGYVKLKYLINEQRLQLKNILKKLNNAGEIYNSVEIKSKGKKKAIRQLLSELFHEHKQISDEKIKKQLKDKLKNDKDCAEQLQYLKEKKFSFDKLWNENFYSDILSANHVKKGYYVRQIKEGLWEDSKKVYEELYNPSDPNNPNSDTFLALIIKYAFISEDELGSLDSIDVDNHYENLPDSDSESHLSNNSIEDNDSNNNYDPVFKNNNR</sequence>
<keyword evidence="2" id="KW-1185">Reference proteome</keyword>